<accession>A0A7W8HLY1</accession>
<dbReference type="EMBL" id="JACHGB010000007">
    <property type="protein sequence ID" value="MBB5273510.1"/>
    <property type="molecule type" value="Genomic_DNA"/>
</dbReference>
<comment type="cofactor">
    <cofactor evidence="1">
        <name>FAD</name>
        <dbReference type="ChEBI" id="CHEBI:57692"/>
    </cofactor>
</comment>
<dbReference type="GO" id="GO:0004368">
    <property type="term" value="F:glycerol-3-phosphate dehydrogenase (quinone) activity"/>
    <property type="evidence" value="ECO:0007669"/>
    <property type="project" value="UniProtKB-EC"/>
</dbReference>
<dbReference type="Proteomes" id="UP000532440">
    <property type="component" value="Unassembled WGS sequence"/>
</dbReference>
<dbReference type="Gene3D" id="3.30.9.10">
    <property type="entry name" value="D-Amino Acid Oxidase, subunit A, domain 2"/>
    <property type="match status" value="1"/>
</dbReference>
<organism evidence="7 8">
    <name type="scientific">Quisquiliibacterium transsilvanicum</name>
    <dbReference type="NCBI Taxonomy" id="1549638"/>
    <lineage>
        <taxon>Bacteria</taxon>
        <taxon>Pseudomonadati</taxon>
        <taxon>Pseudomonadota</taxon>
        <taxon>Betaproteobacteria</taxon>
        <taxon>Burkholderiales</taxon>
        <taxon>Burkholderiaceae</taxon>
        <taxon>Quisquiliibacterium</taxon>
    </lineage>
</organism>
<keyword evidence="5 7" id="KW-0560">Oxidoreductase</keyword>
<reference evidence="7 8" key="1">
    <citation type="submission" date="2020-08" db="EMBL/GenBank/DDBJ databases">
        <title>Genomic Encyclopedia of Type Strains, Phase IV (KMG-IV): sequencing the most valuable type-strain genomes for metagenomic binning, comparative biology and taxonomic classification.</title>
        <authorList>
            <person name="Goeker M."/>
        </authorList>
    </citation>
    <scope>NUCLEOTIDE SEQUENCE [LARGE SCALE GENOMIC DNA]</scope>
    <source>
        <strain evidence="7 8">DSM 29781</strain>
    </source>
</reference>
<name>A0A7W8HLY1_9BURK</name>
<evidence type="ECO:0000256" key="1">
    <source>
        <dbReference type="ARBA" id="ARBA00001974"/>
    </source>
</evidence>
<dbReference type="PANTHER" id="PTHR11985">
    <property type="entry name" value="GLYCEROL-3-PHOSPHATE DEHYDROGENASE"/>
    <property type="match status" value="1"/>
</dbReference>
<dbReference type="Gene3D" id="3.50.50.60">
    <property type="entry name" value="FAD/NAD(P)-binding domain"/>
    <property type="match status" value="1"/>
</dbReference>
<dbReference type="RefSeq" id="WP_183970209.1">
    <property type="nucleotide sequence ID" value="NZ_BAABEW010000020.1"/>
</dbReference>
<dbReference type="InterPro" id="IPR000447">
    <property type="entry name" value="G3P_DH_FAD-dep"/>
</dbReference>
<sequence>MRIAVVGAGINGVMSAWALARRGHEVELFERGEPMAGTSSASTKLLHGGLRYLETGDIALVREGLRERAWWLEQAPRFAHPLELLLPVVRGRGRPRWMVKAGLVLYDRLSGSRLLARHRWLGRDETLARLPGLRPEGLQGAYAFWDGQMDDRALGLWALEQARAAGVRLRARCEVLRIGADGSMTVAGDSAASGDAAPDRELRFDAVCNLAGPGAALLLERSGLPSAHRLRLVRGSHLLVDGALPCGLLVQAPADGRVCFILPYAGRVMIGTTEVEQAAGAPVAPSDAERDYLLDVWNATFEDRLSAADVRTSFAGVRPLLAEAGDANENTRGHAIERHGRVLTVFGGKWTTSRSLGEEVAALVG</sequence>
<dbReference type="PRINTS" id="PR01001">
    <property type="entry name" value="FADG3PDH"/>
</dbReference>
<keyword evidence="3" id="KW-0285">Flavoprotein</keyword>
<dbReference type="SUPFAM" id="SSF51905">
    <property type="entry name" value="FAD/NAD(P)-binding domain"/>
    <property type="match status" value="1"/>
</dbReference>
<dbReference type="Pfam" id="PF01266">
    <property type="entry name" value="DAO"/>
    <property type="match status" value="1"/>
</dbReference>
<dbReference type="GO" id="GO:0046168">
    <property type="term" value="P:glycerol-3-phosphate catabolic process"/>
    <property type="evidence" value="ECO:0007669"/>
    <property type="project" value="TreeGrafter"/>
</dbReference>
<evidence type="ECO:0000313" key="7">
    <source>
        <dbReference type="EMBL" id="MBB5273510.1"/>
    </source>
</evidence>
<evidence type="ECO:0000259" key="6">
    <source>
        <dbReference type="Pfam" id="PF01266"/>
    </source>
</evidence>
<dbReference type="InterPro" id="IPR036188">
    <property type="entry name" value="FAD/NAD-bd_sf"/>
</dbReference>
<comment type="similarity">
    <text evidence="2">Belongs to the FAD-dependent glycerol-3-phosphate dehydrogenase family.</text>
</comment>
<dbReference type="SUPFAM" id="SSF54373">
    <property type="entry name" value="FAD-linked reductases, C-terminal domain"/>
    <property type="match status" value="1"/>
</dbReference>
<dbReference type="AlphaFoldDB" id="A0A7W8HLY1"/>
<keyword evidence="8" id="KW-1185">Reference proteome</keyword>
<evidence type="ECO:0000256" key="3">
    <source>
        <dbReference type="ARBA" id="ARBA00022630"/>
    </source>
</evidence>
<protein>
    <submittedName>
        <fullName evidence="7">Glycerol-3-phosphate dehydrogenase</fullName>
        <ecNumber evidence="7">1.1.5.3</ecNumber>
    </submittedName>
</protein>
<evidence type="ECO:0000256" key="5">
    <source>
        <dbReference type="ARBA" id="ARBA00023002"/>
    </source>
</evidence>
<proteinExistence type="inferred from homology"/>
<evidence type="ECO:0000256" key="4">
    <source>
        <dbReference type="ARBA" id="ARBA00022827"/>
    </source>
</evidence>
<keyword evidence="4" id="KW-0274">FAD</keyword>
<dbReference type="PANTHER" id="PTHR11985:SF15">
    <property type="entry name" value="GLYCEROL-3-PHOSPHATE DEHYDROGENASE, MITOCHONDRIAL"/>
    <property type="match status" value="1"/>
</dbReference>
<evidence type="ECO:0000313" key="8">
    <source>
        <dbReference type="Proteomes" id="UP000532440"/>
    </source>
</evidence>
<evidence type="ECO:0000256" key="2">
    <source>
        <dbReference type="ARBA" id="ARBA00007330"/>
    </source>
</evidence>
<dbReference type="InterPro" id="IPR006076">
    <property type="entry name" value="FAD-dep_OxRdtase"/>
</dbReference>
<feature type="domain" description="FAD dependent oxidoreductase" evidence="6">
    <location>
        <begin position="2"/>
        <end position="362"/>
    </location>
</feature>
<gene>
    <name evidence="7" type="ORF">HNQ70_003540</name>
</gene>
<comment type="caution">
    <text evidence="7">The sequence shown here is derived from an EMBL/GenBank/DDBJ whole genome shotgun (WGS) entry which is preliminary data.</text>
</comment>
<dbReference type="EC" id="1.1.5.3" evidence="7"/>